<feature type="chain" id="PRO_5020285403" description="LVIVD repeat-containing protein" evidence="2">
    <location>
        <begin position="29"/>
        <end position="514"/>
    </location>
</feature>
<evidence type="ECO:0000313" key="4">
    <source>
        <dbReference type="Proteomes" id="UP000293291"/>
    </source>
</evidence>
<evidence type="ECO:0000256" key="1">
    <source>
        <dbReference type="SAM" id="Phobius"/>
    </source>
</evidence>
<evidence type="ECO:0008006" key="5">
    <source>
        <dbReference type="Google" id="ProtNLM"/>
    </source>
</evidence>
<dbReference type="AlphaFoldDB" id="A0A4Q2SFQ6"/>
<keyword evidence="4" id="KW-1185">Reference proteome</keyword>
<keyword evidence="1" id="KW-1133">Transmembrane helix</keyword>
<feature type="transmembrane region" description="Helical" evidence="1">
    <location>
        <begin position="482"/>
        <end position="503"/>
    </location>
</feature>
<comment type="caution">
    <text evidence="3">The sequence shown here is derived from an EMBL/GenBank/DDBJ whole genome shotgun (WGS) entry which is preliminary data.</text>
</comment>
<dbReference type="InterPro" id="IPR013211">
    <property type="entry name" value="LVIVD"/>
</dbReference>
<accession>A0A4Q2SFQ6</accession>
<dbReference type="Pfam" id="PF08309">
    <property type="entry name" value="LVIVD"/>
    <property type="match status" value="1"/>
</dbReference>
<dbReference type="Proteomes" id="UP000293291">
    <property type="component" value="Unassembled WGS sequence"/>
</dbReference>
<keyword evidence="2" id="KW-0732">Signal</keyword>
<dbReference type="EMBL" id="SDWU01000008">
    <property type="protein sequence ID" value="RYC02769.1"/>
    <property type="molecule type" value="Genomic_DNA"/>
</dbReference>
<protein>
    <recommendedName>
        <fullName evidence="5">LVIVD repeat-containing protein</fullName>
    </recommendedName>
</protein>
<reference evidence="3 4" key="1">
    <citation type="submission" date="2019-01" db="EMBL/GenBank/DDBJ databases">
        <title>Novel species of Nocardioides.</title>
        <authorList>
            <person name="Liu Q."/>
            <person name="Xin Y.-H."/>
        </authorList>
    </citation>
    <scope>NUCLEOTIDE SEQUENCE [LARGE SCALE GENOMIC DNA]</scope>
    <source>
        <strain evidence="3 4">CGMCC 4.6875</strain>
    </source>
</reference>
<name>A0A4Q2SFQ6_9ACTN</name>
<keyword evidence="1" id="KW-0472">Membrane</keyword>
<dbReference type="OrthoDB" id="5240345at2"/>
<gene>
    <name evidence="3" type="ORF">EUA07_08515</name>
</gene>
<dbReference type="RefSeq" id="WP_129454718.1">
    <property type="nucleotide sequence ID" value="NZ_JACXYX010000012.1"/>
</dbReference>
<feature type="signal peptide" evidence="2">
    <location>
        <begin position="1"/>
        <end position="28"/>
    </location>
</feature>
<evidence type="ECO:0000256" key="2">
    <source>
        <dbReference type="SAM" id="SignalP"/>
    </source>
</evidence>
<proteinExistence type="predicted"/>
<sequence>MRPATSVRLAVVGVLALAPVLSSTSAHAHSDRERAERMVQTYDSGLTVPFVASPNVRLAAVRPGSAGISGCFLHSAPYFVMSGLDDVTVYDVSDPVSPREVGSMPSAQFENEAMNCGERKVSRTRTDRFAMIGVDLYQASPDDLEHVNDPVTGDYELVVVDVSDPTNPHVRSRVASTTSTHTVTCIDGTDCRYAYSAGDDSEVAGQGSFSIFDLTDLDRPVEVDSDPATPGTQPFRSDAVGWGGHKWNVDEAGFATHTGAGGSYVFDVRDPLRPVEVANTGAAGDSARDGAVNHYNDFIHHNSFRPNANAFRPDAPPSLANGNVLLVTEEDYEDPDCSTAGSFQTWHVKRLDGSDGSIVPLAKVELADLGTYPVPAGAFCSSHWFDFHPSGIAAVGFYGGGTQLIDVTDPTNPVSHGFATWGASEVWDSMWVPVYNRKGVATSQRTNLVYSVDLVRGLDVYVVDVPGDGIGTLPSVEPAAGVTGAAMVPGTVLGGSVVMALLLHKRRRHLVARA</sequence>
<organism evidence="3 4">
    <name type="scientific">Nocardioides ganghwensis</name>
    <dbReference type="NCBI Taxonomy" id="252230"/>
    <lineage>
        <taxon>Bacteria</taxon>
        <taxon>Bacillati</taxon>
        <taxon>Actinomycetota</taxon>
        <taxon>Actinomycetes</taxon>
        <taxon>Propionibacteriales</taxon>
        <taxon>Nocardioidaceae</taxon>
        <taxon>Nocardioides</taxon>
    </lineage>
</organism>
<evidence type="ECO:0000313" key="3">
    <source>
        <dbReference type="EMBL" id="RYC02769.1"/>
    </source>
</evidence>
<keyword evidence="1" id="KW-0812">Transmembrane</keyword>